<keyword evidence="2" id="KW-0560">Oxidoreductase</keyword>
<dbReference type="GO" id="GO:0051213">
    <property type="term" value="F:dioxygenase activity"/>
    <property type="evidence" value="ECO:0007669"/>
    <property type="project" value="UniProtKB-KW"/>
</dbReference>
<sequence length="276" mass="29919">MEVASPRTTRCRYRKRTKLGHNETCGSITGGSDTGFDPVVVVAERKKKFDRDGFVVLDDFFTEDQVGLLRRECDAILRRASGLTEEEDAASGVNVGESGCVFEVLQDAARGAGAPVDAEGLREARSQGHLSAEVCGLLLGSALVDLARGLLGCDEVYYFNEQYIVKPGMCVTSAFAWHRDSDWCRGGEGYHPYVSLWTALDDVNEENGTLYTRGPGAEEKPIIANAGSVVVMGDRTLHRSCVNLSDKGRRVWMPQFSSGPITAEGGEPVSFAVKLS</sequence>
<evidence type="ECO:0000256" key="1">
    <source>
        <dbReference type="ARBA" id="ARBA00001962"/>
    </source>
</evidence>
<dbReference type="PANTHER" id="PTHR20883:SF48">
    <property type="entry name" value="ECTOINE DIOXYGENASE"/>
    <property type="match status" value="1"/>
</dbReference>
<accession>A0AAX4P098</accession>
<reference evidence="2 3" key="1">
    <citation type="submission" date="2024-03" db="EMBL/GenBank/DDBJ databases">
        <title>Complete genome sequence of the green alga Chloropicon roscoffensis RCC1871.</title>
        <authorList>
            <person name="Lemieux C."/>
            <person name="Pombert J.-F."/>
            <person name="Otis C."/>
            <person name="Turmel M."/>
        </authorList>
    </citation>
    <scope>NUCLEOTIDE SEQUENCE [LARGE SCALE GENOMIC DNA]</scope>
    <source>
        <strain evidence="2 3">RCC1871</strain>
    </source>
</reference>
<organism evidence="2 3">
    <name type="scientific">Chloropicon roscoffensis</name>
    <dbReference type="NCBI Taxonomy" id="1461544"/>
    <lineage>
        <taxon>Eukaryota</taxon>
        <taxon>Viridiplantae</taxon>
        <taxon>Chlorophyta</taxon>
        <taxon>Chloropicophyceae</taxon>
        <taxon>Chloropicales</taxon>
        <taxon>Chloropicaceae</taxon>
        <taxon>Chloropicon</taxon>
    </lineage>
</organism>
<dbReference type="EMBL" id="CP151501">
    <property type="protein sequence ID" value="WZN59334.1"/>
    <property type="molecule type" value="Genomic_DNA"/>
</dbReference>
<keyword evidence="2" id="KW-0223">Dioxygenase</keyword>
<gene>
    <name evidence="2" type="ORF">HKI87_01g08600</name>
</gene>
<dbReference type="AlphaFoldDB" id="A0AAX4P098"/>
<dbReference type="Gene3D" id="2.60.120.620">
    <property type="entry name" value="q2cbj1_9rhob like domain"/>
    <property type="match status" value="1"/>
</dbReference>
<keyword evidence="3" id="KW-1185">Reference proteome</keyword>
<protein>
    <submittedName>
        <fullName evidence="2">Phytanoyl-CoA dioxygenase</fullName>
    </submittedName>
</protein>
<evidence type="ECO:0000313" key="2">
    <source>
        <dbReference type="EMBL" id="WZN59334.1"/>
    </source>
</evidence>
<dbReference type="Proteomes" id="UP001472866">
    <property type="component" value="Chromosome 01"/>
</dbReference>
<name>A0AAX4P098_9CHLO</name>
<comment type="cofactor">
    <cofactor evidence="1">
        <name>Fe cation</name>
        <dbReference type="ChEBI" id="CHEBI:24875"/>
    </cofactor>
</comment>
<dbReference type="SUPFAM" id="SSF51197">
    <property type="entry name" value="Clavaminate synthase-like"/>
    <property type="match status" value="1"/>
</dbReference>
<dbReference type="PANTHER" id="PTHR20883">
    <property type="entry name" value="PHYTANOYL-COA DIOXYGENASE DOMAIN CONTAINING 1"/>
    <property type="match status" value="1"/>
</dbReference>
<proteinExistence type="predicted"/>
<dbReference type="GO" id="GO:0046872">
    <property type="term" value="F:metal ion binding"/>
    <property type="evidence" value="ECO:0007669"/>
    <property type="project" value="UniProtKB-ARBA"/>
</dbReference>
<dbReference type="InterPro" id="IPR008775">
    <property type="entry name" value="Phytyl_CoA_dOase-like"/>
</dbReference>
<evidence type="ECO:0000313" key="3">
    <source>
        <dbReference type="Proteomes" id="UP001472866"/>
    </source>
</evidence>
<dbReference type="Pfam" id="PF05721">
    <property type="entry name" value="PhyH"/>
    <property type="match status" value="1"/>
</dbReference>